<protein>
    <recommendedName>
        <fullName evidence="5">Pentatricopeptide repeat-containing protein</fullName>
    </recommendedName>
</protein>
<dbReference type="Proteomes" id="UP001189429">
    <property type="component" value="Unassembled WGS sequence"/>
</dbReference>
<keyword evidence="4" id="KW-1185">Reference proteome</keyword>
<dbReference type="InterPro" id="IPR002885">
    <property type="entry name" value="PPR_rpt"/>
</dbReference>
<dbReference type="Gene3D" id="1.25.40.10">
    <property type="entry name" value="Tetratricopeptide repeat domain"/>
    <property type="match status" value="1"/>
</dbReference>
<evidence type="ECO:0008006" key="5">
    <source>
        <dbReference type="Google" id="ProtNLM"/>
    </source>
</evidence>
<evidence type="ECO:0000313" key="3">
    <source>
        <dbReference type="EMBL" id="CAK0890906.1"/>
    </source>
</evidence>
<dbReference type="PROSITE" id="PS51375">
    <property type="entry name" value="PPR"/>
    <property type="match status" value="1"/>
</dbReference>
<dbReference type="PANTHER" id="PTHR47936:SF1">
    <property type="entry name" value="PENTATRICOPEPTIDE REPEAT-CONTAINING PROTEIN GUN1, CHLOROPLASTIC"/>
    <property type="match status" value="1"/>
</dbReference>
<dbReference type="EMBL" id="CAUYUJ010019399">
    <property type="protein sequence ID" value="CAK0890906.1"/>
    <property type="molecule type" value="Genomic_DNA"/>
</dbReference>
<evidence type="ECO:0000256" key="1">
    <source>
        <dbReference type="ARBA" id="ARBA00022737"/>
    </source>
</evidence>
<feature type="repeat" description="PPR" evidence="2">
    <location>
        <begin position="72"/>
        <end position="106"/>
    </location>
</feature>
<comment type="caution">
    <text evidence="3">The sequence shown here is derived from an EMBL/GenBank/DDBJ whole genome shotgun (WGS) entry which is preliminary data.</text>
</comment>
<proteinExistence type="predicted"/>
<evidence type="ECO:0000256" key="2">
    <source>
        <dbReference type="PROSITE-ProRule" id="PRU00708"/>
    </source>
</evidence>
<gene>
    <name evidence="3" type="ORF">PCOR1329_LOCUS70998</name>
</gene>
<sequence>MSSAAVLESARARRVESGGTLCRCSPRCARRGWSPTSPRSYSAGISACEKGEQWQQALSLLSEMSERKVDLDVVSCSACVSACEKGGQWEHALRLLVVMCEARLEPNLQCCDQRVREIRAVAAGVSFAPRDGEGKG</sequence>
<accession>A0ABN9WVM5</accession>
<reference evidence="3" key="1">
    <citation type="submission" date="2023-10" db="EMBL/GenBank/DDBJ databases">
        <authorList>
            <person name="Chen Y."/>
            <person name="Shah S."/>
            <person name="Dougan E. K."/>
            <person name="Thang M."/>
            <person name="Chan C."/>
        </authorList>
    </citation>
    <scope>NUCLEOTIDE SEQUENCE [LARGE SCALE GENOMIC DNA]</scope>
</reference>
<dbReference type="Pfam" id="PF01535">
    <property type="entry name" value="PPR"/>
    <property type="match status" value="2"/>
</dbReference>
<dbReference type="PANTHER" id="PTHR47936">
    <property type="entry name" value="PPR_LONG DOMAIN-CONTAINING PROTEIN"/>
    <property type="match status" value="1"/>
</dbReference>
<dbReference type="InterPro" id="IPR011990">
    <property type="entry name" value="TPR-like_helical_dom_sf"/>
</dbReference>
<name>A0ABN9WVM5_9DINO</name>
<evidence type="ECO:0000313" key="4">
    <source>
        <dbReference type="Proteomes" id="UP001189429"/>
    </source>
</evidence>
<keyword evidence="1" id="KW-0677">Repeat</keyword>
<organism evidence="3 4">
    <name type="scientific">Prorocentrum cordatum</name>
    <dbReference type="NCBI Taxonomy" id="2364126"/>
    <lineage>
        <taxon>Eukaryota</taxon>
        <taxon>Sar</taxon>
        <taxon>Alveolata</taxon>
        <taxon>Dinophyceae</taxon>
        <taxon>Prorocentrales</taxon>
        <taxon>Prorocentraceae</taxon>
        <taxon>Prorocentrum</taxon>
    </lineage>
</organism>
<dbReference type="NCBIfam" id="TIGR00756">
    <property type="entry name" value="PPR"/>
    <property type="match status" value="1"/>
</dbReference>